<dbReference type="AlphaFoldDB" id="A0A328U037"/>
<comment type="subcellular location">
    <subcellularLocation>
        <location evidence="1">Membrane</location>
        <topology evidence="1">Multi-pass membrane protein</topology>
    </subcellularLocation>
</comment>
<gene>
    <name evidence="7" type="ORF">DL346_12155</name>
</gene>
<proteinExistence type="predicted"/>
<keyword evidence="8" id="KW-1185">Reference proteome</keyword>
<evidence type="ECO:0000259" key="6">
    <source>
        <dbReference type="Pfam" id="PF04893"/>
    </source>
</evidence>
<evidence type="ECO:0000256" key="1">
    <source>
        <dbReference type="ARBA" id="ARBA00004141"/>
    </source>
</evidence>
<keyword evidence="3 5" id="KW-1133">Transmembrane helix</keyword>
<feature type="transmembrane region" description="Helical" evidence="5">
    <location>
        <begin position="132"/>
        <end position="152"/>
    </location>
</feature>
<reference evidence="7 8" key="1">
    <citation type="submission" date="2018-06" db="EMBL/GenBank/DDBJ databases">
        <title>Paenibacillus montanisoli sp. nov., isolated from mountain area soil.</title>
        <authorList>
            <person name="Wu M."/>
        </authorList>
    </citation>
    <scope>NUCLEOTIDE SEQUENCE [LARGE SCALE GENOMIC DNA]</scope>
    <source>
        <strain evidence="7 8">RA17</strain>
    </source>
</reference>
<sequence length="206" mass="23778">MKQDFIKFPLHLILHPFDGFWDMKYESKGKVKVSLAILALLVLTLILQKQYAGFLVNFVDPRTLNSLDDLQFTVLPFFLFCIANWSITTLMEGEGKFKEIVMATGYALLPMVLINLPMTFVSRYMTQEETSFYWLINSVASIWFILLLFIGIMTVHQYTPAKAVLTLVLTVIAMGFVVFLGTLAFSLGLQIYYFVYDVYREIIFRT</sequence>
<feature type="transmembrane region" description="Helical" evidence="5">
    <location>
        <begin position="33"/>
        <end position="50"/>
    </location>
</feature>
<feature type="transmembrane region" description="Helical" evidence="5">
    <location>
        <begin position="70"/>
        <end position="88"/>
    </location>
</feature>
<evidence type="ECO:0000313" key="7">
    <source>
        <dbReference type="EMBL" id="RAP76158.1"/>
    </source>
</evidence>
<dbReference type="EMBL" id="QLUW01000002">
    <property type="protein sequence ID" value="RAP76158.1"/>
    <property type="molecule type" value="Genomic_DNA"/>
</dbReference>
<name>A0A328U037_9BACL</name>
<dbReference type="InterPro" id="IPR006977">
    <property type="entry name" value="Yip1_dom"/>
</dbReference>
<evidence type="ECO:0000256" key="2">
    <source>
        <dbReference type="ARBA" id="ARBA00022692"/>
    </source>
</evidence>
<feature type="transmembrane region" description="Helical" evidence="5">
    <location>
        <begin position="164"/>
        <end position="195"/>
    </location>
</feature>
<dbReference type="Proteomes" id="UP000249260">
    <property type="component" value="Unassembled WGS sequence"/>
</dbReference>
<accession>A0A328U037</accession>
<evidence type="ECO:0000313" key="8">
    <source>
        <dbReference type="Proteomes" id="UP000249260"/>
    </source>
</evidence>
<comment type="caution">
    <text evidence="7">The sequence shown here is derived from an EMBL/GenBank/DDBJ whole genome shotgun (WGS) entry which is preliminary data.</text>
</comment>
<keyword evidence="2 5" id="KW-0812">Transmembrane</keyword>
<dbReference type="RefSeq" id="WP_112882382.1">
    <property type="nucleotide sequence ID" value="NZ_QLUW01000002.1"/>
</dbReference>
<dbReference type="OrthoDB" id="359441at2"/>
<dbReference type="Pfam" id="PF04893">
    <property type="entry name" value="Yip1"/>
    <property type="match status" value="1"/>
</dbReference>
<evidence type="ECO:0000256" key="5">
    <source>
        <dbReference type="SAM" id="Phobius"/>
    </source>
</evidence>
<evidence type="ECO:0000256" key="4">
    <source>
        <dbReference type="ARBA" id="ARBA00023136"/>
    </source>
</evidence>
<keyword evidence="4 5" id="KW-0472">Membrane</keyword>
<feature type="transmembrane region" description="Helical" evidence="5">
    <location>
        <begin position="100"/>
        <end position="120"/>
    </location>
</feature>
<feature type="domain" description="Yip1" evidence="6">
    <location>
        <begin position="11"/>
        <end position="179"/>
    </location>
</feature>
<dbReference type="GO" id="GO:0016020">
    <property type="term" value="C:membrane"/>
    <property type="evidence" value="ECO:0007669"/>
    <property type="project" value="UniProtKB-SubCell"/>
</dbReference>
<protein>
    <submittedName>
        <fullName evidence="7">YIP1 family protein</fullName>
    </submittedName>
</protein>
<organism evidence="7 8">
    <name type="scientific">Paenibacillus montanisoli</name>
    <dbReference type="NCBI Taxonomy" id="2081970"/>
    <lineage>
        <taxon>Bacteria</taxon>
        <taxon>Bacillati</taxon>
        <taxon>Bacillota</taxon>
        <taxon>Bacilli</taxon>
        <taxon>Bacillales</taxon>
        <taxon>Paenibacillaceae</taxon>
        <taxon>Paenibacillus</taxon>
    </lineage>
</organism>
<evidence type="ECO:0000256" key="3">
    <source>
        <dbReference type="ARBA" id="ARBA00022989"/>
    </source>
</evidence>